<organism evidence="1 2">
    <name type="scientific">Hibiscus sabdariffa</name>
    <name type="common">roselle</name>
    <dbReference type="NCBI Taxonomy" id="183260"/>
    <lineage>
        <taxon>Eukaryota</taxon>
        <taxon>Viridiplantae</taxon>
        <taxon>Streptophyta</taxon>
        <taxon>Embryophyta</taxon>
        <taxon>Tracheophyta</taxon>
        <taxon>Spermatophyta</taxon>
        <taxon>Magnoliopsida</taxon>
        <taxon>eudicotyledons</taxon>
        <taxon>Gunneridae</taxon>
        <taxon>Pentapetalae</taxon>
        <taxon>rosids</taxon>
        <taxon>malvids</taxon>
        <taxon>Malvales</taxon>
        <taxon>Malvaceae</taxon>
        <taxon>Malvoideae</taxon>
        <taxon>Hibiscus</taxon>
    </lineage>
</organism>
<reference evidence="1 2" key="1">
    <citation type="journal article" date="2024" name="G3 (Bethesda)">
        <title>Genome assembly of Hibiscus sabdariffa L. provides insights into metabolisms of medicinal natural products.</title>
        <authorList>
            <person name="Kim T."/>
        </authorList>
    </citation>
    <scope>NUCLEOTIDE SEQUENCE [LARGE SCALE GENOMIC DNA]</scope>
    <source>
        <strain evidence="1">TK-2024</strain>
        <tissue evidence="1">Old leaves</tissue>
    </source>
</reference>
<protein>
    <submittedName>
        <fullName evidence="1">Uncharacterized protein</fullName>
    </submittedName>
</protein>
<proteinExistence type="predicted"/>
<keyword evidence="2" id="KW-1185">Reference proteome</keyword>
<dbReference type="Proteomes" id="UP001472677">
    <property type="component" value="Unassembled WGS sequence"/>
</dbReference>
<evidence type="ECO:0000313" key="1">
    <source>
        <dbReference type="EMBL" id="KAK8579358.1"/>
    </source>
</evidence>
<dbReference type="EMBL" id="JBBPBM010000006">
    <property type="protein sequence ID" value="KAK8579358.1"/>
    <property type="molecule type" value="Genomic_DNA"/>
</dbReference>
<accession>A0ABR2FEJ3</accession>
<name>A0ABR2FEJ3_9ROSI</name>
<comment type="caution">
    <text evidence="1">The sequence shown here is derived from an EMBL/GenBank/DDBJ whole genome shotgun (WGS) entry which is preliminary data.</text>
</comment>
<evidence type="ECO:0000313" key="2">
    <source>
        <dbReference type="Proteomes" id="UP001472677"/>
    </source>
</evidence>
<gene>
    <name evidence="1" type="ORF">V6N12_069684</name>
</gene>
<sequence>MVPWFEVSDEMVWLVCRMEGPGLESFDVMMCEESRGQDVAIRVAVSEFMSLARVVDVQTVAMPGVEVLLSKGVSCKVCLVNELVLSTISEAHRHDIEQVRGNGRRGKVRTVARQGHSIANESLTNSDFQSRQRAILFEPEAMVQLGAQEAP</sequence>